<dbReference type="EMBL" id="LR797136">
    <property type="protein sequence ID" value="CAB4189435.1"/>
    <property type="molecule type" value="Genomic_DNA"/>
</dbReference>
<proteinExistence type="predicted"/>
<accession>A0A6J7XLV5</accession>
<accession>A0A6J5R9W3</accession>
<sequence length="29" mass="3272">REFVILSIAPLDEDDEPHPNEAGEYGDDE</sequence>
<dbReference type="EMBL" id="LR798420">
    <property type="protein sequence ID" value="CAB5230607.1"/>
    <property type="molecule type" value="Genomic_DNA"/>
</dbReference>
<dbReference type="EMBL" id="LR797495">
    <property type="protein sequence ID" value="CAB4220585.1"/>
    <property type="molecule type" value="Genomic_DNA"/>
</dbReference>
<dbReference type="EMBL" id="LR796972">
    <property type="protein sequence ID" value="CAB4179234.1"/>
    <property type="molecule type" value="Genomic_DNA"/>
</dbReference>
<reference evidence="5" key="1">
    <citation type="submission" date="2020-05" db="EMBL/GenBank/DDBJ databases">
        <authorList>
            <person name="Chiriac C."/>
            <person name="Salcher M."/>
            <person name="Ghai R."/>
            <person name="Kavagutti S V."/>
        </authorList>
    </citation>
    <scope>NUCLEOTIDE SEQUENCE</scope>
</reference>
<feature type="region of interest" description="Disordered" evidence="1">
    <location>
        <begin position="1"/>
        <end position="29"/>
    </location>
</feature>
<accession>A0A6J5SYV2</accession>
<organism evidence="5">
    <name type="scientific">uncultured Caudovirales phage</name>
    <dbReference type="NCBI Taxonomy" id="2100421"/>
    <lineage>
        <taxon>Viruses</taxon>
        <taxon>Duplodnaviria</taxon>
        <taxon>Heunggongvirae</taxon>
        <taxon>Uroviricota</taxon>
        <taxon>Caudoviricetes</taxon>
        <taxon>Peduoviridae</taxon>
        <taxon>Maltschvirus</taxon>
        <taxon>Maltschvirus maltsch</taxon>
    </lineage>
</organism>
<evidence type="ECO:0000313" key="2">
    <source>
        <dbReference type="EMBL" id="CAB4179234.1"/>
    </source>
</evidence>
<evidence type="ECO:0000313" key="3">
    <source>
        <dbReference type="EMBL" id="CAB4185268.1"/>
    </source>
</evidence>
<protein>
    <submittedName>
        <fullName evidence="5">Uncharacterized protein</fullName>
    </submittedName>
</protein>
<evidence type="ECO:0000313" key="4">
    <source>
        <dbReference type="EMBL" id="CAB4189435.1"/>
    </source>
</evidence>
<dbReference type="EMBL" id="LR797077">
    <property type="protein sequence ID" value="CAB4185268.1"/>
    <property type="molecule type" value="Genomic_DNA"/>
</dbReference>
<accession>A0A6J5QHT6</accession>
<name>A0A6J5SYV2_9CAUD</name>
<evidence type="ECO:0000256" key="1">
    <source>
        <dbReference type="SAM" id="MobiDB-lite"/>
    </source>
</evidence>
<evidence type="ECO:0000313" key="5">
    <source>
        <dbReference type="EMBL" id="CAB4220585.1"/>
    </source>
</evidence>
<accession>A0A6J5QWC3</accession>
<gene>
    <name evidence="2" type="ORF">UFOVP1029_45</name>
    <name evidence="3" type="ORF">UFOVP1129_45</name>
    <name evidence="4" type="ORF">UFOVP1188_45</name>
    <name evidence="6" type="ORF">UFOVP1576_45</name>
    <name evidence="5" type="ORF">UFOVP1633_45</name>
</gene>
<feature type="non-terminal residue" evidence="5">
    <location>
        <position position="1"/>
    </location>
</feature>
<evidence type="ECO:0000313" key="6">
    <source>
        <dbReference type="EMBL" id="CAB5230607.1"/>
    </source>
</evidence>